<accession>R9I859</accession>
<sequence length="341" mass="38799">MSVAGLKKMMHIWKSRNITDSTTTKLLELYLGLTAYMNSQKIYPQENFYEIRNSLRFSTTQALIEAMKRSQAFPFVTDPETGAVKAFWSPLYHETNSEIHTEKDNGPASQTFAQTFVPTDNNNINNNNIYTNSTNERTSFRSSSPEKDSPKDDSGNLSEENFPGQGNSTTDTLPTIAAKEFFHRINTSKEEKAGILIPLIDRFQQQEGIDRPQACRIVVCLVNEKLIPYFTAQVKFRKLNHSGRLAWLGNLLKSAHGQNLIAQAIQSHRTKREQEARENCRKQCSELRSFHPVSPHEWSDRESGSRFYDDATEGTVLIPAEAAPRPSEKAVWNVLSHLWNE</sequence>
<protein>
    <submittedName>
        <fullName evidence="2">Uncharacterized protein</fullName>
    </submittedName>
</protein>
<organism evidence="2 3">
    <name type="scientific">Phocaeicola sartorii</name>
    <dbReference type="NCBI Taxonomy" id="671267"/>
    <lineage>
        <taxon>Bacteria</taxon>
        <taxon>Pseudomonadati</taxon>
        <taxon>Bacteroidota</taxon>
        <taxon>Bacteroidia</taxon>
        <taxon>Bacteroidales</taxon>
        <taxon>Bacteroidaceae</taxon>
        <taxon>Phocaeicola</taxon>
    </lineage>
</organism>
<dbReference type="EMBL" id="ASSP01000022">
    <property type="protein sequence ID" value="EOS09560.1"/>
    <property type="molecule type" value="Genomic_DNA"/>
</dbReference>
<feature type="region of interest" description="Disordered" evidence="1">
    <location>
        <begin position="99"/>
        <end position="172"/>
    </location>
</feature>
<name>R9I859_9BACT</name>
<reference evidence="2 3" key="1">
    <citation type="submission" date="2013-04" db="EMBL/GenBank/DDBJ databases">
        <title>The Genome Sequence of Bacteroides massiliensis dnLKV3.</title>
        <authorList>
            <consortium name="The Broad Institute Genomics Platform"/>
            <consortium name="The Broad Institute Genome Sequencing Center for Infectious Disease"/>
            <person name="Earl A."/>
            <person name="Xavier R."/>
            <person name="Kuhn K."/>
            <person name="Stappenbeck T."/>
            <person name="Walker B."/>
            <person name="Young S."/>
            <person name="Zeng Q."/>
            <person name="Gargeya S."/>
            <person name="Fitzgerald M."/>
            <person name="Haas B."/>
            <person name="Abouelleil A."/>
            <person name="Allen A.W."/>
            <person name="Alvarado L."/>
            <person name="Arachchi H.M."/>
            <person name="Berlin A.M."/>
            <person name="Chapman S.B."/>
            <person name="Gainer-Dewar J."/>
            <person name="Goldberg J."/>
            <person name="Griggs A."/>
            <person name="Gujja S."/>
            <person name="Hansen M."/>
            <person name="Howarth C."/>
            <person name="Imamovic A."/>
            <person name="Ireland A."/>
            <person name="Larimer J."/>
            <person name="McCowan C."/>
            <person name="Murphy C."/>
            <person name="Pearson M."/>
            <person name="Poon T.W."/>
            <person name="Priest M."/>
            <person name="Roberts A."/>
            <person name="Saif S."/>
            <person name="Shea T."/>
            <person name="Sisk P."/>
            <person name="Sykes S."/>
            <person name="Wortman J."/>
            <person name="Nusbaum C."/>
            <person name="Birren B."/>
        </authorList>
    </citation>
    <scope>NUCLEOTIDE SEQUENCE [LARGE SCALE GENOMIC DNA]</scope>
    <source>
        <strain evidence="3">dnLKV3</strain>
    </source>
</reference>
<proteinExistence type="predicted"/>
<dbReference type="Proteomes" id="UP000014200">
    <property type="component" value="Unassembled WGS sequence"/>
</dbReference>
<dbReference type="PATRIC" id="fig|1235788.3.peg.3765"/>
<gene>
    <name evidence="2" type="ORF">C802_03673</name>
</gene>
<feature type="compositionally biased region" description="Low complexity" evidence="1">
    <location>
        <begin position="121"/>
        <end position="135"/>
    </location>
</feature>
<keyword evidence="3" id="KW-1185">Reference proteome</keyword>
<dbReference type="HOGENOM" id="CLU_051631_0_0_10"/>
<dbReference type="AlphaFoldDB" id="R9I859"/>
<feature type="compositionally biased region" description="Basic and acidic residues" evidence="1">
    <location>
        <begin position="144"/>
        <end position="154"/>
    </location>
</feature>
<dbReference type="STRING" id="1235788.C802_03673"/>
<evidence type="ECO:0000313" key="2">
    <source>
        <dbReference type="EMBL" id="EOS09560.1"/>
    </source>
</evidence>
<evidence type="ECO:0000256" key="1">
    <source>
        <dbReference type="SAM" id="MobiDB-lite"/>
    </source>
</evidence>
<feature type="compositionally biased region" description="Polar residues" evidence="1">
    <location>
        <begin position="155"/>
        <end position="172"/>
    </location>
</feature>
<comment type="caution">
    <text evidence="2">The sequence shown here is derived from an EMBL/GenBank/DDBJ whole genome shotgun (WGS) entry which is preliminary data.</text>
</comment>
<feature type="compositionally biased region" description="Polar residues" evidence="1">
    <location>
        <begin position="107"/>
        <end position="120"/>
    </location>
</feature>
<evidence type="ECO:0000313" key="3">
    <source>
        <dbReference type="Proteomes" id="UP000014200"/>
    </source>
</evidence>